<dbReference type="InterPro" id="IPR053159">
    <property type="entry name" value="Hybrid_Histidine_Kinase"/>
</dbReference>
<feature type="region of interest" description="Disordered" evidence="3">
    <location>
        <begin position="1396"/>
        <end position="1416"/>
    </location>
</feature>
<dbReference type="InterPro" id="IPR011009">
    <property type="entry name" value="Kinase-like_dom_sf"/>
</dbReference>
<organism evidence="5 6">
    <name type="scientific">Paenibacillus agaridevorans</name>
    <dbReference type="NCBI Taxonomy" id="171404"/>
    <lineage>
        <taxon>Bacteria</taxon>
        <taxon>Bacillati</taxon>
        <taxon>Bacillota</taxon>
        <taxon>Bacilli</taxon>
        <taxon>Bacillales</taxon>
        <taxon>Paenibacillaceae</taxon>
        <taxon>Paenibacillus</taxon>
    </lineage>
</organism>
<dbReference type="EMBL" id="BDQX01000055">
    <property type="protein sequence ID" value="GBG06855.1"/>
    <property type="molecule type" value="Genomic_DNA"/>
</dbReference>
<dbReference type="Proteomes" id="UP000245202">
    <property type="component" value="Unassembled WGS sequence"/>
</dbReference>
<sequence>MRIDDNKKLSEYLTSSPLELATCIDIATMLAEMVYREHRQTTVIGCLTTANIYILWDERSARLSERMDRHAPYSSPEQSGRLNRVPDARSDLYSLGVIYYELLTGQLPIIPASDGDWDNAHIWQAPQPLSELRPETGGPLQAIVMKLLAKSPADRYQSAYGVLDDLERCRRMLASSGELVPFEIGRLDTSRSYRPSGTLYGRSDAIRQLEAGLEQAANGALTFRWVTGGEGIGKTALVHELRLTAARWGGRFVEGECPPSGQAVPYAPLIHALRQWIRQFWSEPDEVVVLLKERIQAEFGQAARTVVALLPEAAPLFGYQEGTPDAGGLPENETKLPTRVVDTEESRMSFGLLLPRLIRFLAEYLSPIVLFIDRMERADGDTVAVIRALELEQEAFGLLVIGACKTGEELEGDLAEDNRERERKQPSTRPPSFEVSWLDERVRAHPAEHLALPPLGYEEIRQFVADALHENSIRIRLLAHAVYKRTGGSPRAASLLLEGWIQKKNLIFDDQRRQWTWDADIVHSANASATELRLMETSFVKLPDDTKELLAMAAASGMSFRLSLLSEACDYTPEVVSDMLRDAEVEGIIGRENEMEPGVPQENIYLFLHDHLHQLAYAFDASRNAHRHWRIGRLLQNRLSESGDASLPAAIDQLNLSIQAMTEQERQQLATDNLQASLKGLKDGDYARVKRYAEAGLRLVAEPKELEAGSVYFQLKLNMVWAAYMCGHSTQAKELLLELMGRGGRLSRTEHLQMWTPLIQFHTFVNGETAIQYGKQALEGSGWELKEKSSLLSIVKEVMRTQVLLYRKRGKLQGSQHAPHDKEYEVLCGLMLRLAFPLLLHDPKALIELYARFIRYGIGKGMNESLTCIIGTYEILLQRVLPNFAQAGLFTDLTNRSDMDLSESHFKYRFAFISGIFKQLESNEESTAYLEHALRRGMEAGDGDFVNMTVIACLITHNRDLFAFSELLDYFTKHVRRYANVKTLEIVQIAVSYAAALRDESALERFVAIPEAASGASEEEEDNYSYCCKLEAAYLVGRYREALHWAKCGRANEFPSDWARIRKHRLYEALTLAALYPKAIAEERKRIRQALRAQLRKMAKWKGIFGFNSTAHTLMKAEWKRISGKSMDALREYMAAVKQARSEKNGLMEGIACERLALYYEQDMISRSGAMIAWMDACTAYSAWGATAKVTHIRTWQADLLQVVSKPYEIQGRIESYHPRIRLPQSGDVAEHEIETNGDEILEQIVNGFGVRRNRWPESFLEAALRQSGAERGVVLNCQENDFVIEAQLDMSPRDETDSLYAESVVRHAVRTNEPLVLHDAFESYFVKDAYIASCRPRSVLCMPIAVPGARSSFALYLENRHVEGVFTNRDLNVLELIATRTIYINMLENEAAVSEAQGEETASEDHASQVSASASTPFFEPLTERESEILSAIAEGLSNREIAERFGIVETTVKTHTTRIFSKLGVKRRGQAVALAKHWKIIN</sequence>
<dbReference type="PROSITE" id="PS00622">
    <property type="entry name" value="HTH_LUXR_1"/>
    <property type="match status" value="1"/>
</dbReference>
<dbReference type="PANTHER" id="PTHR43642">
    <property type="entry name" value="HYBRID SIGNAL TRANSDUCTION HISTIDINE KINASE G"/>
    <property type="match status" value="1"/>
</dbReference>
<evidence type="ECO:0000313" key="6">
    <source>
        <dbReference type="Proteomes" id="UP000245202"/>
    </source>
</evidence>
<dbReference type="RefSeq" id="WP_108992018.1">
    <property type="nucleotide sequence ID" value="NZ_BDQX01000055.1"/>
</dbReference>
<keyword evidence="6" id="KW-1185">Reference proteome</keyword>
<dbReference type="SUPFAM" id="SSF55781">
    <property type="entry name" value="GAF domain-like"/>
    <property type="match status" value="1"/>
</dbReference>
<proteinExistence type="predicted"/>
<evidence type="ECO:0000256" key="1">
    <source>
        <dbReference type="ARBA" id="ARBA00023015"/>
    </source>
</evidence>
<gene>
    <name evidence="5" type="ORF">PAT3040_01396</name>
</gene>
<evidence type="ECO:0000256" key="3">
    <source>
        <dbReference type="SAM" id="MobiDB-lite"/>
    </source>
</evidence>
<keyword evidence="1" id="KW-0805">Transcription regulation</keyword>
<feature type="compositionally biased region" description="Basic and acidic residues" evidence="3">
    <location>
        <begin position="416"/>
        <end position="425"/>
    </location>
</feature>
<evidence type="ECO:0000256" key="2">
    <source>
        <dbReference type="ARBA" id="ARBA00023163"/>
    </source>
</evidence>
<dbReference type="InterPro" id="IPR029016">
    <property type="entry name" value="GAF-like_dom_sf"/>
</dbReference>
<dbReference type="InterPro" id="IPR016032">
    <property type="entry name" value="Sig_transdc_resp-reg_C-effctor"/>
</dbReference>
<dbReference type="Gene3D" id="3.30.450.40">
    <property type="match status" value="1"/>
</dbReference>
<accession>A0A2R5EL80</accession>
<keyword evidence="2" id="KW-0804">Transcription</keyword>
<dbReference type="GO" id="GO:0003677">
    <property type="term" value="F:DNA binding"/>
    <property type="evidence" value="ECO:0007669"/>
    <property type="project" value="InterPro"/>
</dbReference>
<dbReference type="PRINTS" id="PR00038">
    <property type="entry name" value="HTHLUXR"/>
</dbReference>
<evidence type="ECO:0000259" key="4">
    <source>
        <dbReference type="PROSITE" id="PS50043"/>
    </source>
</evidence>
<feature type="region of interest" description="Disordered" evidence="3">
    <location>
        <begin position="412"/>
        <end position="432"/>
    </location>
</feature>
<dbReference type="SUPFAM" id="SSF52540">
    <property type="entry name" value="P-loop containing nucleoside triphosphate hydrolases"/>
    <property type="match status" value="1"/>
</dbReference>
<evidence type="ECO:0000313" key="5">
    <source>
        <dbReference type="EMBL" id="GBG06855.1"/>
    </source>
</evidence>
<dbReference type="PANTHER" id="PTHR43642:SF1">
    <property type="entry name" value="HYBRID SIGNAL TRANSDUCTION HISTIDINE KINASE G"/>
    <property type="match status" value="1"/>
</dbReference>
<protein>
    <recommendedName>
        <fullName evidence="4">HTH luxR-type domain-containing protein</fullName>
    </recommendedName>
</protein>
<dbReference type="CDD" id="cd06170">
    <property type="entry name" value="LuxR_C_like"/>
    <property type="match status" value="1"/>
</dbReference>
<dbReference type="Pfam" id="PF01590">
    <property type="entry name" value="GAF"/>
    <property type="match status" value="1"/>
</dbReference>
<feature type="domain" description="HTH luxR-type" evidence="4">
    <location>
        <begin position="1416"/>
        <end position="1481"/>
    </location>
</feature>
<dbReference type="InterPro" id="IPR027417">
    <property type="entry name" value="P-loop_NTPase"/>
</dbReference>
<name>A0A2R5EL80_9BACL</name>
<dbReference type="InterPro" id="IPR003018">
    <property type="entry name" value="GAF"/>
</dbReference>
<dbReference type="SMART" id="SM00421">
    <property type="entry name" value="HTH_LUXR"/>
    <property type="match status" value="1"/>
</dbReference>
<dbReference type="SUPFAM" id="SSF56112">
    <property type="entry name" value="Protein kinase-like (PK-like)"/>
    <property type="match status" value="1"/>
</dbReference>
<comment type="caution">
    <text evidence="5">The sequence shown here is derived from an EMBL/GenBank/DDBJ whole genome shotgun (WGS) entry which is preliminary data.</text>
</comment>
<dbReference type="Gene3D" id="1.10.510.10">
    <property type="entry name" value="Transferase(Phosphotransferase) domain 1"/>
    <property type="match status" value="1"/>
</dbReference>
<dbReference type="Pfam" id="PF13191">
    <property type="entry name" value="AAA_16"/>
    <property type="match status" value="1"/>
</dbReference>
<dbReference type="InterPro" id="IPR036388">
    <property type="entry name" value="WH-like_DNA-bd_sf"/>
</dbReference>
<dbReference type="Gene3D" id="1.10.10.10">
    <property type="entry name" value="Winged helix-like DNA-binding domain superfamily/Winged helix DNA-binding domain"/>
    <property type="match status" value="1"/>
</dbReference>
<dbReference type="InterPro" id="IPR000792">
    <property type="entry name" value="Tscrpt_reg_LuxR_C"/>
</dbReference>
<reference evidence="5 6" key="1">
    <citation type="submission" date="2017-08" db="EMBL/GenBank/DDBJ databases">
        <title>Substantial Increase in Enzyme Production by Combined Drug-Resistance Mutations in Paenibacillus agaridevorans.</title>
        <authorList>
            <person name="Tanaka Y."/>
            <person name="Funane K."/>
            <person name="Hosaka T."/>
            <person name="Shiwa Y."/>
            <person name="Fujita N."/>
            <person name="Miyazaki T."/>
            <person name="Yoshikawa H."/>
            <person name="Murakami K."/>
            <person name="Kasahara K."/>
            <person name="Inaoka T."/>
            <person name="Hiraga Y."/>
            <person name="Ochi K."/>
        </authorList>
    </citation>
    <scope>NUCLEOTIDE SEQUENCE [LARGE SCALE GENOMIC DNA]</scope>
    <source>
        <strain evidence="5 6">T-3040</strain>
    </source>
</reference>
<dbReference type="GO" id="GO:0045892">
    <property type="term" value="P:negative regulation of DNA-templated transcription"/>
    <property type="evidence" value="ECO:0007669"/>
    <property type="project" value="UniProtKB-ARBA"/>
</dbReference>
<dbReference type="InterPro" id="IPR041664">
    <property type="entry name" value="AAA_16"/>
</dbReference>
<dbReference type="SUPFAM" id="SSF46894">
    <property type="entry name" value="C-terminal effector domain of the bipartite response regulators"/>
    <property type="match status" value="1"/>
</dbReference>
<dbReference type="Pfam" id="PF00196">
    <property type="entry name" value="GerE"/>
    <property type="match status" value="1"/>
</dbReference>
<dbReference type="PROSITE" id="PS50043">
    <property type="entry name" value="HTH_LUXR_2"/>
    <property type="match status" value="1"/>
</dbReference>